<dbReference type="AlphaFoldDB" id="A0A8X7BWN3"/>
<protein>
    <submittedName>
        <fullName evidence="1">Uncharacterized protein</fullName>
    </submittedName>
</protein>
<dbReference type="Proteomes" id="UP000886998">
    <property type="component" value="Unassembled WGS sequence"/>
</dbReference>
<evidence type="ECO:0000313" key="1">
    <source>
        <dbReference type="EMBL" id="GFY44659.1"/>
    </source>
</evidence>
<sequence length="90" mass="10440">MLESVDGVLCSPSKCILPLALYKQTKYTLFYRNSIDIFDSIVDWLYFNFPDTRRNTLFDEQTLIAYIELAIVQSDPHYATSLPEQEILAI</sequence>
<gene>
    <name evidence="1" type="ORF">TNIN_402541</name>
</gene>
<evidence type="ECO:0000313" key="2">
    <source>
        <dbReference type="Proteomes" id="UP000886998"/>
    </source>
</evidence>
<name>A0A8X7BWN3_9ARAC</name>
<reference evidence="1" key="1">
    <citation type="submission" date="2020-08" db="EMBL/GenBank/DDBJ databases">
        <title>Multicomponent nature underlies the extraordinary mechanical properties of spider dragline silk.</title>
        <authorList>
            <person name="Kono N."/>
            <person name="Nakamura H."/>
            <person name="Mori M."/>
            <person name="Yoshida Y."/>
            <person name="Ohtoshi R."/>
            <person name="Malay A.D."/>
            <person name="Moran D.A.P."/>
            <person name="Tomita M."/>
            <person name="Numata K."/>
            <person name="Arakawa K."/>
        </authorList>
    </citation>
    <scope>NUCLEOTIDE SEQUENCE</scope>
</reference>
<keyword evidence="2" id="KW-1185">Reference proteome</keyword>
<organism evidence="1 2">
    <name type="scientific">Trichonephila inaurata madagascariensis</name>
    <dbReference type="NCBI Taxonomy" id="2747483"/>
    <lineage>
        <taxon>Eukaryota</taxon>
        <taxon>Metazoa</taxon>
        <taxon>Ecdysozoa</taxon>
        <taxon>Arthropoda</taxon>
        <taxon>Chelicerata</taxon>
        <taxon>Arachnida</taxon>
        <taxon>Araneae</taxon>
        <taxon>Araneomorphae</taxon>
        <taxon>Entelegynae</taxon>
        <taxon>Araneoidea</taxon>
        <taxon>Nephilidae</taxon>
        <taxon>Trichonephila</taxon>
        <taxon>Trichonephila inaurata</taxon>
    </lineage>
</organism>
<dbReference type="EMBL" id="BMAV01004356">
    <property type="protein sequence ID" value="GFY44659.1"/>
    <property type="molecule type" value="Genomic_DNA"/>
</dbReference>
<proteinExistence type="predicted"/>
<accession>A0A8X7BWN3</accession>
<comment type="caution">
    <text evidence="1">The sequence shown here is derived from an EMBL/GenBank/DDBJ whole genome shotgun (WGS) entry which is preliminary data.</text>
</comment>